<sequence length="184" mass="20474">MVKAAFLLWQLWKARNVIIFRQEVFCPLRTLIRAKQEFAEWKIRTRLSEDTVSRGSTLHRSTSSFLVRWKAPPLGFVKINFDRSLFLNSSAGGFIIRGWGGNLIKAGAAHHGTSSILVAEARALGDGVRAVVETGFKRVLIEGDNAIVIQALQGLITVPWQIAGILHDVSIYLSKMDHVSISHI</sequence>
<reference evidence="2" key="2">
    <citation type="submission" date="2020-07" db="EMBL/GenBank/DDBJ databases">
        <authorList>
            <person name="Vera ALvarez R."/>
            <person name="Arias-Moreno D.M."/>
            <person name="Jimenez-Jacinto V."/>
            <person name="Jimenez-Bremont J.F."/>
            <person name="Swaminathan K."/>
            <person name="Moose S.P."/>
            <person name="Guerrero-Gonzalez M.L."/>
            <person name="Marino-Ramirez L."/>
            <person name="Landsman D."/>
            <person name="Rodriguez-Kessler M."/>
            <person name="Delgado-Sanchez P."/>
        </authorList>
    </citation>
    <scope>NUCLEOTIDE SEQUENCE</scope>
    <source>
        <tissue evidence="2">Cladode</tissue>
    </source>
</reference>
<name>A0A7C9CL39_OPUST</name>
<accession>A0A7C9CL39</accession>
<organism evidence="2">
    <name type="scientific">Opuntia streptacantha</name>
    <name type="common">Prickly pear cactus</name>
    <name type="synonym">Opuntia cardona</name>
    <dbReference type="NCBI Taxonomy" id="393608"/>
    <lineage>
        <taxon>Eukaryota</taxon>
        <taxon>Viridiplantae</taxon>
        <taxon>Streptophyta</taxon>
        <taxon>Embryophyta</taxon>
        <taxon>Tracheophyta</taxon>
        <taxon>Spermatophyta</taxon>
        <taxon>Magnoliopsida</taxon>
        <taxon>eudicotyledons</taxon>
        <taxon>Gunneridae</taxon>
        <taxon>Pentapetalae</taxon>
        <taxon>Caryophyllales</taxon>
        <taxon>Cactineae</taxon>
        <taxon>Cactaceae</taxon>
        <taxon>Opuntioideae</taxon>
        <taxon>Opuntia</taxon>
    </lineage>
</organism>
<proteinExistence type="predicted"/>
<dbReference type="InterPro" id="IPR044730">
    <property type="entry name" value="RNase_H-like_dom_plant"/>
</dbReference>
<dbReference type="Gene3D" id="3.30.420.10">
    <property type="entry name" value="Ribonuclease H-like superfamily/Ribonuclease H"/>
    <property type="match status" value="1"/>
</dbReference>
<feature type="domain" description="RNase H type-1" evidence="1">
    <location>
        <begin position="89"/>
        <end position="184"/>
    </location>
</feature>
<dbReference type="InterPro" id="IPR012337">
    <property type="entry name" value="RNaseH-like_sf"/>
</dbReference>
<dbReference type="EMBL" id="GISG01030896">
    <property type="protein sequence ID" value="MBA4620560.1"/>
    <property type="molecule type" value="Transcribed_RNA"/>
</dbReference>
<dbReference type="SUPFAM" id="SSF53098">
    <property type="entry name" value="Ribonuclease H-like"/>
    <property type="match status" value="1"/>
</dbReference>
<dbReference type="PANTHER" id="PTHR47074">
    <property type="entry name" value="BNAC02G40300D PROTEIN"/>
    <property type="match status" value="1"/>
</dbReference>
<dbReference type="GO" id="GO:0003676">
    <property type="term" value="F:nucleic acid binding"/>
    <property type="evidence" value="ECO:0007669"/>
    <property type="project" value="InterPro"/>
</dbReference>
<dbReference type="AlphaFoldDB" id="A0A7C9CL39"/>
<protein>
    <recommendedName>
        <fullName evidence="1">RNase H type-1 domain-containing protein</fullName>
    </recommendedName>
</protein>
<evidence type="ECO:0000259" key="1">
    <source>
        <dbReference type="Pfam" id="PF13456"/>
    </source>
</evidence>
<dbReference type="InterPro" id="IPR002156">
    <property type="entry name" value="RNaseH_domain"/>
</dbReference>
<reference evidence="2" key="1">
    <citation type="journal article" date="2013" name="J. Plant Res.">
        <title>Effect of fungi and light on seed germination of three Opuntia species from semiarid lands of central Mexico.</title>
        <authorList>
            <person name="Delgado-Sanchez P."/>
            <person name="Jimenez-Bremont J.F."/>
            <person name="Guerrero-Gonzalez Mde L."/>
            <person name="Flores J."/>
        </authorList>
    </citation>
    <scope>NUCLEOTIDE SEQUENCE</scope>
    <source>
        <tissue evidence="2">Cladode</tissue>
    </source>
</reference>
<dbReference type="CDD" id="cd06222">
    <property type="entry name" value="RNase_H_like"/>
    <property type="match status" value="1"/>
</dbReference>
<evidence type="ECO:0000313" key="2">
    <source>
        <dbReference type="EMBL" id="MBA4620560.1"/>
    </source>
</evidence>
<dbReference type="InterPro" id="IPR052929">
    <property type="entry name" value="RNase_H-like_EbsB-rel"/>
</dbReference>
<dbReference type="Pfam" id="PF13456">
    <property type="entry name" value="RVT_3"/>
    <property type="match status" value="1"/>
</dbReference>
<dbReference type="PANTHER" id="PTHR47074:SF11">
    <property type="entry name" value="REVERSE TRANSCRIPTASE-LIKE PROTEIN"/>
    <property type="match status" value="1"/>
</dbReference>
<dbReference type="InterPro" id="IPR036397">
    <property type="entry name" value="RNaseH_sf"/>
</dbReference>
<dbReference type="GO" id="GO:0004523">
    <property type="term" value="F:RNA-DNA hybrid ribonuclease activity"/>
    <property type="evidence" value="ECO:0007669"/>
    <property type="project" value="InterPro"/>
</dbReference>